<dbReference type="EMBL" id="AZNH01000008">
    <property type="protein sequence ID" value="KID89460.1"/>
    <property type="molecule type" value="Genomic_DNA"/>
</dbReference>
<organism evidence="1 2">
    <name type="scientific">Metarhizium guizhouense (strain ARSEF 977)</name>
    <dbReference type="NCBI Taxonomy" id="1276136"/>
    <lineage>
        <taxon>Eukaryota</taxon>
        <taxon>Fungi</taxon>
        <taxon>Dikarya</taxon>
        <taxon>Ascomycota</taxon>
        <taxon>Pezizomycotina</taxon>
        <taxon>Sordariomycetes</taxon>
        <taxon>Hypocreomycetidae</taxon>
        <taxon>Hypocreales</taxon>
        <taxon>Clavicipitaceae</taxon>
        <taxon>Metarhizium</taxon>
    </lineage>
</organism>
<keyword evidence="2" id="KW-1185">Reference proteome</keyword>
<gene>
    <name evidence="1" type="ORF">MGU_03507</name>
</gene>
<evidence type="ECO:0000313" key="1">
    <source>
        <dbReference type="EMBL" id="KID89460.1"/>
    </source>
</evidence>
<reference evidence="1 2" key="1">
    <citation type="journal article" date="2014" name="Proc. Natl. Acad. Sci. U.S.A.">
        <title>Trajectory and genomic determinants of fungal-pathogen speciation and host adaptation.</title>
        <authorList>
            <person name="Hu X."/>
            <person name="Xiao G."/>
            <person name="Zheng P."/>
            <person name="Shang Y."/>
            <person name="Su Y."/>
            <person name="Zhang X."/>
            <person name="Liu X."/>
            <person name="Zhan S."/>
            <person name="St Leger R.J."/>
            <person name="Wang C."/>
        </authorList>
    </citation>
    <scope>NUCLEOTIDE SEQUENCE [LARGE SCALE GENOMIC DNA]</scope>
    <source>
        <strain evidence="1 2">ARSEF 977</strain>
    </source>
</reference>
<evidence type="ECO:0000313" key="2">
    <source>
        <dbReference type="Proteomes" id="UP000031192"/>
    </source>
</evidence>
<dbReference type="HOGENOM" id="CLU_1695916_0_0_1"/>
<accession>A0A0B4GQB9</accession>
<sequence>MAACDAAASPSLHVPGTKLPATAQVHLASGHLPPGAHVPRARVNYDEVQPAMTPLGLHCLVVTGHGWPICISAIVDWPWRSHNAGPRPPLRKELPAGCPRLLELFHLVQRAHSANASQAHFEPVVQFGRRISTPATPYFRMLLLDWRRSIFALTH</sequence>
<dbReference type="Proteomes" id="UP000031192">
    <property type="component" value="Unassembled WGS sequence"/>
</dbReference>
<name>A0A0B4GQB9_METGA</name>
<dbReference type="AlphaFoldDB" id="A0A0B4GQB9"/>
<comment type="caution">
    <text evidence="1">The sequence shown here is derived from an EMBL/GenBank/DDBJ whole genome shotgun (WGS) entry which is preliminary data.</text>
</comment>
<protein>
    <submittedName>
        <fullName evidence="1">Uncharacterized protein</fullName>
    </submittedName>
</protein>
<proteinExistence type="predicted"/>